<dbReference type="RefSeq" id="WP_132615645.1">
    <property type="nucleotide sequence ID" value="NZ_SMKQ01000077.1"/>
</dbReference>
<dbReference type="SUPFAM" id="SSF52540">
    <property type="entry name" value="P-loop containing nucleoside triphosphate hydrolases"/>
    <property type="match status" value="1"/>
</dbReference>
<dbReference type="GO" id="GO:0005525">
    <property type="term" value="F:GTP binding"/>
    <property type="evidence" value="ECO:0007669"/>
    <property type="project" value="InterPro"/>
</dbReference>
<dbReference type="Pfam" id="PF00009">
    <property type="entry name" value="GTP_EFTU"/>
    <property type="match status" value="1"/>
</dbReference>
<evidence type="ECO:0000259" key="2">
    <source>
        <dbReference type="Pfam" id="PF00009"/>
    </source>
</evidence>
<proteinExistence type="predicted"/>
<keyword evidence="1" id="KW-0472">Membrane</keyword>
<dbReference type="InterPro" id="IPR005662">
    <property type="entry name" value="GTPase_Era-like"/>
</dbReference>
<dbReference type="InterPro" id="IPR000795">
    <property type="entry name" value="T_Tr_GTP-bd_dom"/>
</dbReference>
<keyword evidence="1" id="KW-1133">Transmembrane helix</keyword>
<sequence>MTTMTTKPGLAARLSALAKVVELGRGRLDKKLLDEAAMLLLQAGDRLKLSSEHTVVALAGGTGSGKSSLFNAISGLELSPTGVRRPTTARTHACVWGVEGAGPLLDWLQIQERHRFSRASALDRGDGQLHGLILLDLPDHDSIRALADTEADRLIGLADLVVWVLDPQKYADASTHRRYVTELAGHEAVTVFALNQADRLTAEELAELVIDLNDLLRREGVEHPSVVPTSAATGRGVESLKSVVATAVARRRAAIHKLEADLHRLERRISESMPLGEALSSPSSVDEARRLGLTDALCDAVGVPAVGDAMENVYAERSNQWVGWPYPRWIGKFRTDPLKSLRLDDVSKEIRGITTASVSAQSAEVGNAVQALADGLSMGMHPVWRTAVHKAARSRSGQLPQALTDDLAQVAPQLDRVPTWWRVLMLWQYFLVLAFVAGLAWLAVGLFMPEQLPPSLELLGDSATLPWVGLAMAAVLGLGALSGIASRNFVELGASRERERLEREMRRKVAAVSATMVVEPVEAELNRHHSFYTALRDLSA</sequence>
<dbReference type="AlphaFoldDB" id="A0A4R4YKW5"/>
<protein>
    <submittedName>
        <fullName evidence="3">ABC transporter</fullName>
    </submittedName>
</protein>
<dbReference type="PANTHER" id="PTHR42698">
    <property type="entry name" value="GTPASE ERA"/>
    <property type="match status" value="1"/>
</dbReference>
<evidence type="ECO:0000313" key="4">
    <source>
        <dbReference type="Proteomes" id="UP000295302"/>
    </source>
</evidence>
<dbReference type="Gene3D" id="3.40.50.300">
    <property type="entry name" value="P-loop containing nucleotide triphosphate hydrolases"/>
    <property type="match status" value="1"/>
</dbReference>
<dbReference type="GO" id="GO:0005829">
    <property type="term" value="C:cytosol"/>
    <property type="evidence" value="ECO:0007669"/>
    <property type="project" value="TreeGrafter"/>
</dbReference>
<feature type="transmembrane region" description="Helical" evidence="1">
    <location>
        <begin position="467"/>
        <end position="490"/>
    </location>
</feature>
<gene>
    <name evidence="3" type="ORF">E1286_23760</name>
</gene>
<accession>A0A4R4YKW5</accession>
<comment type="caution">
    <text evidence="3">The sequence shown here is derived from an EMBL/GenBank/DDBJ whole genome shotgun (WGS) entry which is preliminary data.</text>
</comment>
<dbReference type="InterPro" id="IPR027417">
    <property type="entry name" value="P-loop_NTPase"/>
</dbReference>
<keyword evidence="1" id="KW-0812">Transmembrane</keyword>
<dbReference type="PANTHER" id="PTHR42698:SF1">
    <property type="entry name" value="GTPASE ERA, MITOCHONDRIAL"/>
    <property type="match status" value="1"/>
</dbReference>
<feature type="domain" description="Tr-type G" evidence="2">
    <location>
        <begin position="52"/>
        <end position="246"/>
    </location>
</feature>
<dbReference type="GO" id="GO:0019843">
    <property type="term" value="F:rRNA binding"/>
    <property type="evidence" value="ECO:0007669"/>
    <property type="project" value="TreeGrafter"/>
</dbReference>
<dbReference type="OrthoDB" id="974105at2"/>
<reference evidence="3 4" key="1">
    <citation type="submission" date="2019-03" db="EMBL/GenBank/DDBJ databases">
        <title>Draft genome sequences of novel Actinobacteria.</title>
        <authorList>
            <person name="Sahin N."/>
            <person name="Ay H."/>
            <person name="Saygin H."/>
        </authorList>
    </citation>
    <scope>NUCLEOTIDE SEQUENCE [LARGE SCALE GENOMIC DNA]</scope>
    <source>
        <strain evidence="3 4">CH32</strain>
    </source>
</reference>
<dbReference type="EMBL" id="SMKQ01000077">
    <property type="protein sequence ID" value="TDD45536.1"/>
    <property type="molecule type" value="Genomic_DNA"/>
</dbReference>
<evidence type="ECO:0000256" key="1">
    <source>
        <dbReference type="SAM" id="Phobius"/>
    </source>
</evidence>
<feature type="transmembrane region" description="Helical" evidence="1">
    <location>
        <begin position="426"/>
        <end position="447"/>
    </location>
</feature>
<name>A0A4R4YKW5_9ACTN</name>
<dbReference type="GO" id="GO:0043024">
    <property type="term" value="F:ribosomal small subunit binding"/>
    <property type="evidence" value="ECO:0007669"/>
    <property type="project" value="TreeGrafter"/>
</dbReference>
<dbReference type="Proteomes" id="UP000295302">
    <property type="component" value="Unassembled WGS sequence"/>
</dbReference>
<dbReference type="GO" id="GO:0003924">
    <property type="term" value="F:GTPase activity"/>
    <property type="evidence" value="ECO:0007669"/>
    <property type="project" value="InterPro"/>
</dbReference>
<dbReference type="GO" id="GO:0000028">
    <property type="term" value="P:ribosomal small subunit assembly"/>
    <property type="evidence" value="ECO:0007669"/>
    <property type="project" value="TreeGrafter"/>
</dbReference>
<keyword evidence="4" id="KW-1185">Reference proteome</keyword>
<organism evidence="3 4">
    <name type="scientific">Nonomuraea terrae</name>
    <dbReference type="NCBI Taxonomy" id="2530383"/>
    <lineage>
        <taxon>Bacteria</taxon>
        <taxon>Bacillati</taxon>
        <taxon>Actinomycetota</taxon>
        <taxon>Actinomycetes</taxon>
        <taxon>Streptosporangiales</taxon>
        <taxon>Streptosporangiaceae</taxon>
        <taxon>Nonomuraea</taxon>
    </lineage>
</organism>
<evidence type="ECO:0000313" key="3">
    <source>
        <dbReference type="EMBL" id="TDD45536.1"/>
    </source>
</evidence>